<dbReference type="GeneID" id="64221295"/>
<proteinExistence type="predicted"/>
<dbReference type="Proteomes" id="UP000239833">
    <property type="component" value="Chromosome"/>
</dbReference>
<sequence>MVTHHSPLYDAHFELIEYITGNEDNYDYDAEFDGEVVVDLEIFCI</sequence>
<reference evidence="2" key="1">
    <citation type="submission" date="2017-02" db="EMBL/GenBank/DDBJ databases">
        <title>Delineation of Paenibacillus larvae strains originating from foulbrood outbreaks.</title>
        <authorList>
            <person name="Beims H."/>
            <person name="Bunk B."/>
            <person name="Sproeer C."/>
            <person name="Mohr K.I."/>
            <person name="Pradella S."/>
            <person name="Guenther G."/>
            <person name="Rohde M."/>
            <person name="von der Ohe W."/>
            <person name="Steinert M."/>
        </authorList>
    </citation>
    <scope>NUCLEOTIDE SEQUENCE [LARGE SCALE GENOMIC DNA]</scope>
    <source>
        <strain evidence="2">Eric_III</strain>
    </source>
</reference>
<dbReference type="EMBL" id="CP019655">
    <property type="protein sequence ID" value="AVF28149.1"/>
    <property type="molecule type" value="Genomic_DNA"/>
</dbReference>
<evidence type="ECO:0000313" key="2">
    <source>
        <dbReference type="Proteomes" id="UP000239833"/>
    </source>
</evidence>
<gene>
    <name evidence="1" type="ORF">ERICIII_04069</name>
</gene>
<protein>
    <submittedName>
        <fullName evidence="1">Uncharacterized protein</fullName>
    </submittedName>
</protein>
<accession>A0A2L1U5D5</accession>
<evidence type="ECO:0000313" key="1">
    <source>
        <dbReference type="EMBL" id="AVF28149.1"/>
    </source>
</evidence>
<organism evidence="1 2">
    <name type="scientific">Paenibacillus larvae subsp. larvae</name>
    <dbReference type="NCBI Taxonomy" id="147375"/>
    <lineage>
        <taxon>Bacteria</taxon>
        <taxon>Bacillati</taxon>
        <taxon>Bacillota</taxon>
        <taxon>Bacilli</taxon>
        <taxon>Bacillales</taxon>
        <taxon>Paenibacillaceae</taxon>
        <taxon>Paenibacillus</taxon>
    </lineage>
</organism>
<dbReference type="AlphaFoldDB" id="A0A2L1U5D5"/>
<name>A0A2L1U5D5_9BACL</name>
<dbReference type="RefSeq" id="WP_155121059.1">
    <property type="nucleotide sequence ID" value="NZ_CP019655.1"/>
</dbReference>